<dbReference type="PANTHER" id="PTHR42850">
    <property type="entry name" value="METALLOPHOSPHOESTERASE"/>
    <property type="match status" value="1"/>
</dbReference>
<dbReference type="STRING" id="69771.A0A1V6P903"/>
<dbReference type="InterPro" id="IPR050126">
    <property type="entry name" value="Ap4A_hydrolase"/>
</dbReference>
<dbReference type="Proteomes" id="UP000191522">
    <property type="component" value="Unassembled WGS sequence"/>
</dbReference>
<dbReference type="PANTHER" id="PTHR42850:SF4">
    <property type="entry name" value="ZINC-DEPENDENT ENDOPOLYPHOSPHATASE"/>
    <property type="match status" value="1"/>
</dbReference>
<dbReference type="GO" id="GO:0006798">
    <property type="term" value="P:polyphosphate catabolic process"/>
    <property type="evidence" value="ECO:0007669"/>
    <property type="project" value="TreeGrafter"/>
</dbReference>
<evidence type="ECO:0000313" key="4">
    <source>
        <dbReference type="EMBL" id="OQD73481.1"/>
    </source>
</evidence>
<dbReference type="EMBL" id="MDYL01000015">
    <property type="protein sequence ID" value="OQD73481.1"/>
    <property type="molecule type" value="Genomic_DNA"/>
</dbReference>
<evidence type="ECO:0000256" key="2">
    <source>
        <dbReference type="SAM" id="Phobius"/>
    </source>
</evidence>
<dbReference type="GO" id="GO:0000298">
    <property type="term" value="F:endopolyphosphatase activity"/>
    <property type="evidence" value="ECO:0007669"/>
    <property type="project" value="TreeGrafter"/>
</dbReference>
<dbReference type="Gene3D" id="3.60.21.10">
    <property type="match status" value="1"/>
</dbReference>
<evidence type="ECO:0000256" key="1">
    <source>
        <dbReference type="SAM" id="MobiDB-lite"/>
    </source>
</evidence>
<keyword evidence="2" id="KW-0472">Membrane</keyword>
<evidence type="ECO:0000313" key="5">
    <source>
        <dbReference type="Proteomes" id="UP000191522"/>
    </source>
</evidence>
<evidence type="ECO:0000259" key="3">
    <source>
        <dbReference type="Pfam" id="PF00149"/>
    </source>
</evidence>
<dbReference type="AlphaFoldDB" id="A0A1V6P903"/>
<sequence>MAHGSDLDFEDADLYHTSSAPSHFSRLSRPLIDSVRNGWQSHSNPAYHPLSSPDTKDPGWVQVAISVVSAPRFRRYVLVYLTVFTLCWAGWAFVLSPTLEERENLRQSLDPTEADAGGWFGSNSLPRFDDLLQIGTLDPALVPGAETGSKSGPSQKRLIVVGDVHGCKEELVKLLEKVSFSRKDGDHLIFTGDLINKGPDSGGVVDLAREMEASSVRGNHEDRILLQRKDIETSKNAPVTGSESKDNTEFFSSKELDERALARSLSKEQIEWLNSCPVILNVGQVPGMGQVVVVHGGLVPGVDLEKQDPSTVMTMRSIDKKTHVPSSDTKGVKWDKMFDKHQSTVYSSLKSSSEDPRSQTMTVIYGHYAKQGLNIREYTKGLDSGCVQGGKLTAMIIEDGGKQSTVQVRCHNYLKI</sequence>
<reference evidence="5" key="1">
    <citation type="journal article" date="2017" name="Nat. Microbiol.">
        <title>Global analysis of biosynthetic gene clusters reveals vast potential of secondary metabolite production in Penicillium species.</title>
        <authorList>
            <person name="Nielsen J.C."/>
            <person name="Grijseels S."/>
            <person name="Prigent S."/>
            <person name="Ji B."/>
            <person name="Dainat J."/>
            <person name="Nielsen K.F."/>
            <person name="Frisvad J.C."/>
            <person name="Workman M."/>
            <person name="Nielsen J."/>
        </authorList>
    </citation>
    <scope>NUCLEOTIDE SEQUENCE [LARGE SCALE GENOMIC DNA]</scope>
    <source>
        <strain evidence="5">IBT 11843</strain>
    </source>
</reference>
<proteinExistence type="predicted"/>
<keyword evidence="2" id="KW-1133">Transmembrane helix</keyword>
<dbReference type="OrthoDB" id="10267127at2759"/>
<feature type="transmembrane region" description="Helical" evidence="2">
    <location>
        <begin position="77"/>
        <end position="99"/>
    </location>
</feature>
<gene>
    <name evidence="4" type="ORF">PENDEC_c015G07000</name>
</gene>
<dbReference type="GO" id="GO:0016791">
    <property type="term" value="F:phosphatase activity"/>
    <property type="evidence" value="ECO:0007669"/>
    <property type="project" value="TreeGrafter"/>
</dbReference>
<dbReference type="InterPro" id="IPR029052">
    <property type="entry name" value="Metallo-depent_PP-like"/>
</dbReference>
<dbReference type="OMA" id="WLDTCPV"/>
<comment type="caution">
    <text evidence="4">The sequence shown here is derived from an EMBL/GenBank/DDBJ whole genome shotgun (WGS) entry which is preliminary data.</text>
</comment>
<dbReference type="SUPFAM" id="SSF56300">
    <property type="entry name" value="Metallo-dependent phosphatases"/>
    <property type="match status" value="1"/>
</dbReference>
<accession>A0A1V6P903</accession>
<dbReference type="GO" id="GO:0005737">
    <property type="term" value="C:cytoplasm"/>
    <property type="evidence" value="ECO:0007669"/>
    <property type="project" value="TreeGrafter"/>
</dbReference>
<dbReference type="InterPro" id="IPR004843">
    <property type="entry name" value="Calcineurin-like_PHP"/>
</dbReference>
<keyword evidence="2" id="KW-0812">Transmembrane</keyword>
<name>A0A1V6P903_PENDC</name>
<feature type="domain" description="Calcineurin-like phosphoesterase" evidence="3">
    <location>
        <begin position="157"/>
        <end position="340"/>
    </location>
</feature>
<dbReference type="CDD" id="cd00144">
    <property type="entry name" value="MPP_PPP_family"/>
    <property type="match status" value="1"/>
</dbReference>
<feature type="region of interest" description="Disordered" evidence="1">
    <location>
        <begin position="230"/>
        <end position="251"/>
    </location>
</feature>
<dbReference type="Pfam" id="PF00149">
    <property type="entry name" value="Metallophos"/>
    <property type="match status" value="1"/>
</dbReference>
<protein>
    <recommendedName>
        <fullName evidence="3">Calcineurin-like phosphoesterase domain-containing protein</fullName>
    </recommendedName>
</protein>
<organism evidence="4 5">
    <name type="scientific">Penicillium decumbens</name>
    <dbReference type="NCBI Taxonomy" id="69771"/>
    <lineage>
        <taxon>Eukaryota</taxon>
        <taxon>Fungi</taxon>
        <taxon>Dikarya</taxon>
        <taxon>Ascomycota</taxon>
        <taxon>Pezizomycotina</taxon>
        <taxon>Eurotiomycetes</taxon>
        <taxon>Eurotiomycetidae</taxon>
        <taxon>Eurotiales</taxon>
        <taxon>Aspergillaceae</taxon>
        <taxon>Penicillium</taxon>
    </lineage>
</organism>
<keyword evidence="5" id="KW-1185">Reference proteome</keyword>